<dbReference type="Proteomes" id="UP000696280">
    <property type="component" value="Unassembled WGS sequence"/>
</dbReference>
<dbReference type="AlphaFoldDB" id="A0A9N9PZ31"/>
<dbReference type="InterPro" id="IPR029058">
    <property type="entry name" value="AB_hydrolase_fold"/>
</dbReference>
<proteinExistence type="predicted"/>
<dbReference type="Gene3D" id="3.40.50.1820">
    <property type="entry name" value="alpha/beta hydrolase"/>
    <property type="match status" value="1"/>
</dbReference>
<dbReference type="Pfam" id="PF12697">
    <property type="entry name" value="Abhydrolase_6"/>
    <property type="match status" value="1"/>
</dbReference>
<sequence length="258" mass="27703">MSKPSIIFVTGSFSVPALYDSMFEAVRARGYEIQGFHLLTAGLRAREGRPGEPPTMYDDAAAIHAVAEKLADEGKDVILISHSYGGVPVSECTKGVSKIEREQQGKKGGIIHIAYMTSVVPAIGESLATAQQSRSDIPVKVLDNGWMIQEDPAAIAALILPDLPADVGTELVAKFTCHSAVSFSNELTYAGYKDIPTSYLLCEIDATIPVEFQKRAIENIEKLSGKKVAVTSINAGHIPHVNALPEVVDWIVDVAEKA</sequence>
<feature type="domain" description="AB hydrolase-1" evidence="1">
    <location>
        <begin position="6"/>
        <end position="249"/>
    </location>
</feature>
<evidence type="ECO:0000259" key="1">
    <source>
        <dbReference type="Pfam" id="PF12697"/>
    </source>
</evidence>
<dbReference type="PANTHER" id="PTHR37017:SF13">
    <property type="entry name" value="AB HYDROLASE-1 DOMAIN-CONTAINING PROTEIN"/>
    <property type="match status" value="1"/>
</dbReference>
<evidence type="ECO:0000313" key="3">
    <source>
        <dbReference type="Proteomes" id="UP000696280"/>
    </source>
</evidence>
<dbReference type="PANTHER" id="PTHR37017">
    <property type="entry name" value="AB HYDROLASE-1 DOMAIN-CONTAINING PROTEIN-RELATED"/>
    <property type="match status" value="1"/>
</dbReference>
<keyword evidence="3" id="KW-1185">Reference proteome</keyword>
<accession>A0A9N9PZ31</accession>
<dbReference type="InterPro" id="IPR052897">
    <property type="entry name" value="Sec-Metab_Biosynth_Hydrolase"/>
</dbReference>
<name>A0A9N9PZ31_9HELO</name>
<dbReference type="InterPro" id="IPR000073">
    <property type="entry name" value="AB_hydrolase_1"/>
</dbReference>
<comment type="caution">
    <text evidence="2">The sequence shown here is derived from an EMBL/GenBank/DDBJ whole genome shotgun (WGS) entry which is preliminary data.</text>
</comment>
<dbReference type="EMBL" id="CAJVRL010000103">
    <property type="protein sequence ID" value="CAG8961010.1"/>
    <property type="molecule type" value="Genomic_DNA"/>
</dbReference>
<reference evidence="2" key="1">
    <citation type="submission" date="2021-07" db="EMBL/GenBank/DDBJ databases">
        <authorList>
            <person name="Durling M."/>
        </authorList>
    </citation>
    <scope>NUCLEOTIDE SEQUENCE</scope>
</reference>
<dbReference type="SUPFAM" id="SSF53474">
    <property type="entry name" value="alpha/beta-Hydrolases"/>
    <property type="match status" value="1"/>
</dbReference>
<evidence type="ECO:0000313" key="2">
    <source>
        <dbReference type="EMBL" id="CAG8961010.1"/>
    </source>
</evidence>
<dbReference type="OrthoDB" id="1263307at2759"/>
<protein>
    <recommendedName>
        <fullName evidence="1">AB hydrolase-1 domain-containing protein</fullName>
    </recommendedName>
</protein>
<gene>
    <name evidence="2" type="ORF">HYFRA_00002550</name>
</gene>
<organism evidence="2 3">
    <name type="scientific">Hymenoscyphus fraxineus</name>
    <dbReference type="NCBI Taxonomy" id="746836"/>
    <lineage>
        <taxon>Eukaryota</taxon>
        <taxon>Fungi</taxon>
        <taxon>Dikarya</taxon>
        <taxon>Ascomycota</taxon>
        <taxon>Pezizomycotina</taxon>
        <taxon>Leotiomycetes</taxon>
        <taxon>Helotiales</taxon>
        <taxon>Helotiaceae</taxon>
        <taxon>Hymenoscyphus</taxon>
    </lineage>
</organism>